<feature type="compositionally biased region" description="Low complexity" evidence="13">
    <location>
        <begin position="1"/>
        <end position="18"/>
    </location>
</feature>
<dbReference type="AlphaFoldDB" id="A0A9Q8P771"/>
<feature type="region of interest" description="Disordered" evidence="13">
    <location>
        <begin position="1"/>
        <end position="54"/>
    </location>
</feature>
<dbReference type="PANTHER" id="PTHR10333:SF103">
    <property type="entry name" value="INHIBITOR OF GROWTH PROTEIN 3"/>
    <property type="match status" value="1"/>
</dbReference>
<dbReference type="PROSITE" id="PS01359">
    <property type="entry name" value="ZF_PHD_1"/>
    <property type="match status" value="1"/>
</dbReference>
<protein>
    <recommendedName>
        <fullName evidence="14">PHD-type domain-containing protein</fullName>
    </recommendedName>
</protein>
<dbReference type="InterPro" id="IPR013083">
    <property type="entry name" value="Znf_RING/FYVE/PHD"/>
</dbReference>
<evidence type="ECO:0000256" key="13">
    <source>
        <dbReference type="SAM" id="MobiDB-lite"/>
    </source>
</evidence>
<feature type="site" description="Histone H3K4me3 binding" evidence="10">
    <location>
        <position position="61"/>
    </location>
</feature>
<organism evidence="15 16">
    <name type="scientific">Passalora fulva</name>
    <name type="common">Tomato leaf mold</name>
    <name type="synonym">Cladosporium fulvum</name>
    <dbReference type="NCBI Taxonomy" id="5499"/>
    <lineage>
        <taxon>Eukaryota</taxon>
        <taxon>Fungi</taxon>
        <taxon>Dikarya</taxon>
        <taxon>Ascomycota</taxon>
        <taxon>Pezizomycotina</taxon>
        <taxon>Dothideomycetes</taxon>
        <taxon>Dothideomycetidae</taxon>
        <taxon>Mycosphaerellales</taxon>
        <taxon>Mycosphaerellaceae</taxon>
        <taxon>Fulvia</taxon>
    </lineage>
</organism>
<dbReference type="GO" id="GO:0000785">
    <property type="term" value="C:chromatin"/>
    <property type="evidence" value="ECO:0007669"/>
    <property type="project" value="UniProtKB-ARBA"/>
</dbReference>
<feature type="binding site" evidence="11">
    <location>
        <position position="110"/>
    </location>
    <ligand>
        <name>Zn(2+)</name>
        <dbReference type="ChEBI" id="CHEBI:29105"/>
        <label>2</label>
    </ligand>
</feature>
<dbReference type="Gene3D" id="3.30.40.10">
    <property type="entry name" value="Zinc/RING finger domain, C3HC4 (zinc finger)"/>
    <property type="match status" value="1"/>
</dbReference>
<feature type="binding site" evidence="11">
    <location>
        <position position="113"/>
    </location>
    <ligand>
        <name>Zn(2+)</name>
        <dbReference type="ChEBI" id="CHEBI:29105"/>
        <label>2</label>
    </ligand>
</feature>
<dbReference type="InterPro" id="IPR001965">
    <property type="entry name" value="Znf_PHD"/>
</dbReference>
<keyword evidence="6 11" id="KW-0862">Zinc</keyword>
<dbReference type="Proteomes" id="UP000756132">
    <property type="component" value="Chromosome 4"/>
</dbReference>
<evidence type="ECO:0000256" key="1">
    <source>
        <dbReference type="ARBA" id="ARBA00004123"/>
    </source>
</evidence>
<feature type="binding site" evidence="11">
    <location>
        <position position="62"/>
    </location>
    <ligand>
        <name>Zn(2+)</name>
        <dbReference type="ChEBI" id="CHEBI:29105"/>
        <label>1</label>
    </ligand>
</feature>
<keyword evidence="8" id="KW-0804">Transcription</keyword>
<dbReference type="InterPro" id="IPR019786">
    <property type="entry name" value="Zinc_finger_PHD-type_CS"/>
</dbReference>
<dbReference type="SMART" id="SM00249">
    <property type="entry name" value="PHD"/>
    <property type="match status" value="1"/>
</dbReference>
<keyword evidence="3" id="KW-0341">Growth regulation</keyword>
<feature type="site" description="Histone H3K4me3 binding" evidence="10">
    <location>
        <position position="82"/>
    </location>
</feature>
<evidence type="ECO:0000256" key="12">
    <source>
        <dbReference type="PROSITE-ProRule" id="PRU00146"/>
    </source>
</evidence>
<dbReference type="KEGG" id="ffu:CLAFUR5_05003"/>
<evidence type="ECO:0000256" key="5">
    <source>
        <dbReference type="ARBA" id="ARBA00022771"/>
    </source>
</evidence>
<dbReference type="GO" id="GO:0005634">
    <property type="term" value="C:nucleus"/>
    <property type="evidence" value="ECO:0007669"/>
    <property type="project" value="UniProtKB-SubCell"/>
</dbReference>
<evidence type="ECO:0000256" key="8">
    <source>
        <dbReference type="ARBA" id="ARBA00023163"/>
    </source>
</evidence>
<feature type="binding site" evidence="11">
    <location>
        <position position="92"/>
    </location>
    <ligand>
        <name>Zn(2+)</name>
        <dbReference type="ChEBI" id="CHEBI:29105"/>
        <label>1</label>
    </ligand>
</feature>
<evidence type="ECO:0000256" key="11">
    <source>
        <dbReference type="PIRSR" id="PIRSR628651-51"/>
    </source>
</evidence>
<feature type="domain" description="PHD-type" evidence="14">
    <location>
        <begin position="59"/>
        <end position="116"/>
    </location>
</feature>
<dbReference type="OrthoDB" id="5417730at2759"/>
<gene>
    <name evidence="15" type="ORF">CLAFUR5_05003</name>
</gene>
<evidence type="ECO:0000256" key="2">
    <source>
        <dbReference type="ARBA" id="ARBA00010210"/>
    </source>
</evidence>
<evidence type="ECO:0000313" key="15">
    <source>
        <dbReference type="EMBL" id="UJO15706.1"/>
    </source>
</evidence>
<sequence>MSATVKKTSSSAKKNTSSLEPSHDPSQADSALDSFEGDGADEENAETDNEDMTAYCPDMPYCSCRESFDEDDEDHGDMVECDNPACLIAWFHLKCTGLKVLPTTEEKWECNECEHPKFRIPTPNWERLVWYGEKVYVEGYTMD</sequence>
<dbReference type="RefSeq" id="XP_047760072.1">
    <property type="nucleotide sequence ID" value="XM_047904151.1"/>
</dbReference>
<evidence type="ECO:0000256" key="3">
    <source>
        <dbReference type="ARBA" id="ARBA00022604"/>
    </source>
</evidence>
<dbReference type="EMBL" id="CP090166">
    <property type="protein sequence ID" value="UJO15706.1"/>
    <property type="molecule type" value="Genomic_DNA"/>
</dbReference>
<keyword evidence="9" id="KW-0539">Nucleus</keyword>
<dbReference type="PROSITE" id="PS50016">
    <property type="entry name" value="ZF_PHD_2"/>
    <property type="match status" value="1"/>
</dbReference>
<keyword evidence="7" id="KW-0805">Transcription regulation</keyword>
<proteinExistence type="inferred from homology"/>
<dbReference type="GO" id="GO:0008270">
    <property type="term" value="F:zinc ion binding"/>
    <property type="evidence" value="ECO:0007669"/>
    <property type="project" value="UniProtKB-KW"/>
</dbReference>
<evidence type="ECO:0000313" key="16">
    <source>
        <dbReference type="Proteomes" id="UP000756132"/>
    </source>
</evidence>
<feature type="site" description="Histone H3K4me3 binding" evidence="10">
    <location>
        <position position="90"/>
    </location>
</feature>
<reference evidence="15" key="2">
    <citation type="journal article" date="2022" name="Microb. Genom.">
        <title>A chromosome-scale genome assembly of the tomato pathogen Cladosporium fulvum reveals a compartmentalized genome architecture and the presence of a dispensable chromosome.</title>
        <authorList>
            <person name="Zaccaron A.Z."/>
            <person name="Chen L.H."/>
            <person name="Samaras A."/>
            <person name="Stergiopoulos I."/>
        </authorList>
    </citation>
    <scope>NUCLEOTIDE SEQUENCE</scope>
    <source>
        <strain evidence="15">Race5_Kim</strain>
    </source>
</reference>
<evidence type="ECO:0000256" key="10">
    <source>
        <dbReference type="PIRSR" id="PIRSR628651-50"/>
    </source>
</evidence>
<feature type="binding site" evidence="11">
    <location>
        <position position="86"/>
    </location>
    <ligand>
        <name>Zn(2+)</name>
        <dbReference type="ChEBI" id="CHEBI:29105"/>
        <label>2</label>
    </ligand>
</feature>
<keyword evidence="4 11" id="KW-0479">Metal-binding</keyword>
<dbReference type="InterPro" id="IPR011011">
    <property type="entry name" value="Znf_FYVE_PHD"/>
</dbReference>
<feature type="binding site" evidence="11">
    <location>
        <position position="81"/>
    </location>
    <ligand>
        <name>Zn(2+)</name>
        <dbReference type="ChEBI" id="CHEBI:29105"/>
        <label>2</label>
    </ligand>
</feature>
<accession>A0A9Q8P771</accession>
<comment type="similarity">
    <text evidence="2">Belongs to the ING family.</text>
</comment>
<feature type="compositionally biased region" description="Acidic residues" evidence="13">
    <location>
        <begin position="35"/>
        <end position="51"/>
    </location>
</feature>
<reference evidence="15" key="1">
    <citation type="submission" date="2021-12" db="EMBL/GenBank/DDBJ databases">
        <authorList>
            <person name="Zaccaron A."/>
            <person name="Stergiopoulos I."/>
        </authorList>
    </citation>
    <scope>NUCLEOTIDE SEQUENCE</scope>
    <source>
        <strain evidence="15">Race5_Kim</strain>
    </source>
</reference>
<evidence type="ECO:0000256" key="4">
    <source>
        <dbReference type="ARBA" id="ARBA00022723"/>
    </source>
</evidence>
<dbReference type="PANTHER" id="PTHR10333">
    <property type="entry name" value="INHIBITOR OF GROWTH PROTEIN"/>
    <property type="match status" value="1"/>
</dbReference>
<evidence type="ECO:0000256" key="9">
    <source>
        <dbReference type="ARBA" id="ARBA00023242"/>
    </source>
</evidence>
<evidence type="ECO:0000256" key="6">
    <source>
        <dbReference type="ARBA" id="ARBA00022833"/>
    </source>
</evidence>
<keyword evidence="5 12" id="KW-0863">Zinc-finger</keyword>
<feature type="binding site" evidence="11">
    <location>
        <position position="64"/>
    </location>
    <ligand>
        <name>Zn(2+)</name>
        <dbReference type="ChEBI" id="CHEBI:29105"/>
        <label>1</label>
    </ligand>
</feature>
<dbReference type="SUPFAM" id="SSF57903">
    <property type="entry name" value="FYVE/PHD zinc finger"/>
    <property type="match status" value="1"/>
</dbReference>
<dbReference type="InterPro" id="IPR019787">
    <property type="entry name" value="Znf_PHD-finger"/>
</dbReference>
<dbReference type="GeneID" id="71984881"/>
<keyword evidence="16" id="KW-1185">Reference proteome</keyword>
<evidence type="ECO:0000256" key="7">
    <source>
        <dbReference type="ARBA" id="ARBA00023015"/>
    </source>
</evidence>
<feature type="site" description="Histone H3K4me3 binding" evidence="10">
    <location>
        <position position="78"/>
    </location>
</feature>
<name>A0A9Q8P771_PASFU</name>
<comment type="subcellular location">
    <subcellularLocation>
        <location evidence="1">Nucleus</location>
    </subcellularLocation>
</comment>
<dbReference type="InterPro" id="IPR028651">
    <property type="entry name" value="ING_fam"/>
</dbReference>
<feature type="binding site" evidence="11">
    <location>
        <position position="95"/>
    </location>
    <ligand>
        <name>Zn(2+)</name>
        <dbReference type="ChEBI" id="CHEBI:29105"/>
        <label>1</label>
    </ligand>
</feature>
<evidence type="ECO:0000259" key="14">
    <source>
        <dbReference type="PROSITE" id="PS50016"/>
    </source>
</evidence>